<keyword evidence="2" id="KW-0687">Ribonucleoprotein</keyword>
<feature type="region of interest" description="Disordered" evidence="1">
    <location>
        <begin position="147"/>
        <end position="168"/>
    </location>
</feature>
<organism evidence="2 3">
    <name type="scientific">Recurvomyces mirabilis</name>
    <dbReference type="NCBI Taxonomy" id="574656"/>
    <lineage>
        <taxon>Eukaryota</taxon>
        <taxon>Fungi</taxon>
        <taxon>Dikarya</taxon>
        <taxon>Ascomycota</taxon>
        <taxon>Pezizomycotina</taxon>
        <taxon>Dothideomycetes</taxon>
        <taxon>Dothideomycetidae</taxon>
        <taxon>Mycosphaerellales</taxon>
        <taxon>Teratosphaeriaceae</taxon>
        <taxon>Recurvomyces</taxon>
    </lineage>
</organism>
<gene>
    <name evidence="2" type="primary">RKM5</name>
    <name evidence="2" type="ORF">LTR78_001597</name>
</gene>
<dbReference type="PANTHER" id="PTHR14614:SF109">
    <property type="entry name" value="RIBOSOMAL LYSINE N-METHYLTRANSFERASE 5"/>
    <property type="match status" value="1"/>
</dbReference>
<comment type="caution">
    <text evidence="2">The sequence shown here is derived from an EMBL/GenBank/DDBJ whole genome shotgun (WGS) entry which is preliminary data.</text>
</comment>
<dbReference type="EMBL" id="JAUTXT010000004">
    <property type="protein sequence ID" value="KAK3678302.1"/>
    <property type="molecule type" value="Genomic_DNA"/>
</dbReference>
<dbReference type="GeneID" id="89966202"/>
<dbReference type="GO" id="GO:0032991">
    <property type="term" value="C:protein-containing complex"/>
    <property type="evidence" value="ECO:0007669"/>
    <property type="project" value="TreeGrafter"/>
</dbReference>
<keyword evidence="2" id="KW-0808">Transferase</keyword>
<dbReference type="Proteomes" id="UP001274830">
    <property type="component" value="Unassembled WGS sequence"/>
</dbReference>
<dbReference type="GO" id="GO:0005829">
    <property type="term" value="C:cytosol"/>
    <property type="evidence" value="ECO:0007669"/>
    <property type="project" value="TreeGrafter"/>
</dbReference>
<keyword evidence="2" id="KW-0689">Ribosomal protein</keyword>
<evidence type="ECO:0000313" key="2">
    <source>
        <dbReference type="EMBL" id="KAK3678302.1"/>
    </source>
</evidence>
<reference evidence="2" key="1">
    <citation type="submission" date="2023-07" db="EMBL/GenBank/DDBJ databases">
        <title>Black Yeasts Isolated from many extreme environments.</title>
        <authorList>
            <person name="Coleine C."/>
            <person name="Stajich J.E."/>
            <person name="Selbmann L."/>
        </authorList>
    </citation>
    <scope>NUCLEOTIDE SEQUENCE</scope>
    <source>
        <strain evidence="2">CCFEE 5485</strain>
    </source>
</reference>
<keyword evidence="3" id="KW-1185">Reference proteome</keyword>
<proteinExistence type="predicted"/>
<dbReference type="RefSeq" id="XP_064690811.1">
    <property type="nucleotide sequence ID" value="XM_064841648.1"/>
</dbReference>
<protein>
    <submittedName>
        <fullName evidence="2">Ribosomal protein lysine methyltransferase</fullName>
    </submittedName>
</protein>
<dbReference type="SUPFAM" id="SSF53335">
    <property type="entry name" value="S-adenosyl-L-methionine-dependent methyltransferases"/>
    <property type="match status" value="1"/>
</dbReference>
<dbReference type="Pfam" id="PF10294">
    <property type="entry name" value="Methyltransf_16"/>
    <property type="match status" value="1"/>
</dbReference>
<dbReference type="AlphaFoldDB" id="A0AAE1C4Z7"/>
<keyword evidence="2" id="KW-0489">Methyltransferase</keyword>
<dbReference type="InterPro" id="IPR029063">
    <property type="entry name" value="SAM-dependent_MTases_sf"/>
</dbReference>
<feature type="compositionally biased region" description="Basic residues" evidence="1">
    <location>
        <begin position="151"/>
        <end position="163"/>
    </location>
</feature>
<evidence type="ECO:0000256" key="1">
    <source>
        <dbReference type="SAM" id="MobiDB-lite"/>
    </source>
</evidence>
<evidence type="ECO:0000313" key="3">
    <source>
        <dbReference type="Proteomes" id="UP001274830"/>
    </source>
</evidence>
<dbReference type="PANTHER" id="PTHR14614">
    <property type="entry name" value="HEPATOCELLULAR CARCINOMA-ASSOCIATED ANTIGEN"/>
    <property type="match status" value="1"/>
</dbReference>
<dbReference type="Gene3D" id="3.40.50.150">
    <property type="entry name" value="Vaccinia Virus protein VP39"/>
    <property type="match status" value="1"/>
</dbReference>
<sequence>MALSEFLAKLGDEVVHVDEETFDLFSQTAALPNLGMIDAKAETLEITIGAKDYTITQSPGLLQSSHEQGTTGAVVWQSSVRVAEWLADPRSSLFNAGLFDHDSTVLELGSGISGIVATVLAAQVKAVVATDQQHVLRLLRSNIDANAGHRSDRKSHGGRKASKVRQPSSSIQVIALDWEEDDVQRHLASNDLRQGVDVVIACDCIFNYALINPLVQTCEDICKLRSEAVTESNLSAGSTVCLVAQQLRQSEVFEQWLKTFMRSFRVWRLPDNMLSGGLQEGSGFVVHVGVLREKR</sequence>
<name>A0AAE1C4Z7_9PEZI</name>
<dbReference type="GO" id="GO:0032259">
    <property type="term" value="P:methylation"/>
    <property type="evidence" value="ECO:0007669"/>
    <property type="project" value="UniProtKB-KW"/>
</dbReference>
<accession>A0AAE1C4Z7</accession>
<dbReference type="GO" id="GO:0008757">
    <property type="term" value="F:S-adenosylmethionine-dependent methyltransferase activity"/>
    <property type="evidence" value="ECO:0007669"/>
    <property type="project" value="UniProtKB-ARBA"/>
</dbReference>
<dbReference type="InterPro" id="IPR019410">
    <property type="entry name" value="Methyltransf_16"/>
</dbReference>
<dbReference type="GO" id="GO:0005840">
    <property type="term" value="C:ribosome"/>
    <property type="evidence" value="ECO:0007669"/>
    <property type="project" value="UniProtKB-KW"/>
</dbReference>